<dbReference type="GO" id="GO:0004222">
    <property type="term" value="F:metalloendopeptidase activity"/>
    <property type="evidence" value="ECO:0007669"/>
    <property type="project" value="InterPro"/>
</dbReference>
<evidence type="ECO:0000256" key="3">
    <source>
        <dbReference type="ARBA" id="ARBA00022737"/>
    </source>
</evidence>
<keyword evidence="10" id="KW-1185">Reference proteome</keyword>
<dbReference type="PANTHER" id="PTHR44943:SF8">
    <property type="entry name" value="TPR REPEAT-CONTAINING PROTEIN MJ0263"/>
    <property type="match status" value="1"/>
</dbReference>
<dbReference type="GO" id="GO:0006508">
    <property type="term" value="P:proteolysis"/>
    <property type="evidence" value="ECO:0007669"/>
    <property type="project" value="UniProtKB-KW"/>
</dbReference>
<dbReference type="PATRIC" id="fig|859350.6.peg.1077"/>
<dbReference type="InterPro" id="IPR024079">
    <property type="entry name" value="MetalloPept_cat_dom_sf"/>
</dbReference>
<dbReference type="PROSITE" id="PS50005">
    <property type="entry name" value="TPR"/>
    <property type="match status" value="2"/>
</dbReference>
<evidence type="ECO:0000256" key="2">
    <source>
        <dbReference type="ARBA" id="ARBA00022723"/>
    </source>
</evidence>
<evidence type="ECO:0000313" key="10">
    <source>
        <dbReference type="Proteomes" id="UP000003423"/>
    </source>
</evidence>
<keyword evidence="3" id="KW-0677">Repeat</keyword>
<dbReference type="GO" id="GO:0008270">
    <property type="term" value="F:zinc ion binding"/>
    <property type="evidence" value="ECO:0007669"/>
    <property type="project" value="InterPro"/>
</dbReference>
<comment type="caution">
    <text evidence="9">The sequence shown here is derived from an EMBL/GenBank/DDBJ whole genome shotgun (WGS) entry which is preliminary data.</text>
</comment>
<gene>
    <name evidence="9" type="ORF">BD31_I0151</name>
</gene>
<dbReference type="SUPFAM" id="SSF48452">
    <property type="entry name" value="TPR-like"/>
    <property type="match status" value="1"/>
</dbReference>
<keyword evidence="2" id="KW-0479">Metal-binding</keyword>
<evidence type="ECO:0000256" key="6">
    <source>
        <dbReference type="ARBA" id="ARBA00022833"/>
    </source>
</evidence>
<name>I3D2A1_9ARCH</name>
<dbReference type="AlphaFoldDB" id="I3D2A1"/>
<evidence type="ECO:0000259" key="8">
    <source>
        <dbReference type="Pfam" id="PF00413"/>
    </source>
</evidence>
<reference evidence="9 10" key="1">
    <citation type="journal article" date="2012" name="J. Bacteriol.">
        <title>Genome sequence of "Candidatus Nitrosopumilus salaria" BD31, an ammonia-oxidizing archaeon from the San Francisco Bay estuary.</title>
        <authorList>
            <person name="Mosier A.C."/>
            <person name="Allen E.E."/>
            <person name="Kim M."/>
            <person name="Ferriera S."/>
            <person name="Francis C.A."/>
        </authorList>
    </citation>
    <scope>NUCLEOTIDE SEQUENCE [LARGE SCALE GENOMIC DNA]</scope>
    <source>
        <strain evidence="9 10">BD31</strain>
    </source>
</reference>
<evidence type="ECO:0000256" key="4">
    <source>
        <dbReference type="ARBA" id="ARBA00022801"/>
    </source>
</evidence>
<feature type="repeat" description="TPR" evidence="7">
    <location>
        <begin position="29"/>
        <end position="62"/>
    </location>
</feature>
<feature type="domain" description="Peptidase M10 metallopeptidase" evidence="8">
    <location>
        <begin position="361"/>
        <end position="465"/>
    </location>
</feature>
<accession>I3D2A1</accession>
<dbReference type="PANTHER" id="PTHR44943">
    <property type="entry name" value="CELLULOSE SYNTHASE OPERON PROTEIN C"/>
    <property type="match status" value="1"/>
</dbReference>
<proteinExistence type="predicted"/>
<dbReference type="Gene3D" id="1.25.40.10">
    <property type="entry name" value="Tetratricopeptide repeat domain"/>
    <property type="match status" value="1"/>
</dbReference>
<dbReference type="InterPro" id="IPR011990">
    <property type="entry name" value="TPR-like_helical_dom_sf"/>
</dbReference>
<dbReference type="Pfam" id="PF00413">
    <property type="entry name" value="Peptidase_M10"/>
    <property type="match status" value="1"/>
</dbReference>
<dbReference type="Pfam" id="PF13181">
    <property type="entry name" value="TPR_8"/>
    <property type="match status" value="2"/>
</dbReference>
<organism evidence="9 10">
    <name type="scientific">Candidatus Nitrosopumilus salarius BD31</name>
    <dbReference type="NCBI Taxonomy" id="859350"/>
    <lineage>
        <taxon>Archaea</taxon>
        <taxon>Nitrososphaerota</taxon>
        <taxon>Nitrososphaeria</taxon>
        <taxon>Nitrosopumilales</taxon>
        <taxon>Nitrosopumilaceae</taxon>
        <taxon>Nitrosopumilus</taxon>
    </lineage>
</organism>
<dbReference type="Proteomes" id="UP000003423">
    <property type="component" value="Unassembled WGS sequence"/>
</dbReference>
<dbReference type="SMART" id="SM00028">
    <property type="entry name" value="TPR"/>
    <property type="match status" value="3"/>
</dbReference>
<keyword evidence="6" id="KW-0862">Zinc</keyword>
<evidence type="ECO:0000256" key="1">
    <source>
        <dbReference type="ARBA" id="ARBA00022670"/>
    </source>
</evidence>
<protein>
    <submittedName>
        <fullName evidence="9">Tetratricopeptide repeat protein</fullName>
    </submittedName>
</protein>
<feature type="repeat" description="TPR" evidence="7">
    <location>
        <begin position="97"/>
        <end position="130"/>
    </location>
</feature>
<dbReference type="InterPro" id="IPR051685">
    <property type="entry name" value="Ycf3/AcsC/BcsC/TPR_MFPF"/>
</dbReference>
<keyword evidence="4" id="KW-0378">Hydrolase</keyword>
<dbReference type="SUPFAM" id="SSF55486">
    <property type="entry name" value="Metalloproteases ('zincins'), catalytic domain"/>
    <property type="match status" value="1"/>
</dbReference>
<keyword evidence="1" id="KW-0645">Protease</keyword>
<evidence type="ECO:0000313" key="9">
    <source>
        <dbReference type="EMBL" id="EIJ65844.1"/>
    </source>
</evidence>
<dbReference type="GO" id="GO:0031012">
    <property type="term" value="C:extracellular matrix"/>
    <property type="evidence" value="ECO:0007669"/>
    <property type="project" value="InterPro"/>
</dbReference>
<evidence type="ECO:0000256" key="7">
    <source>
        <dbReference type="PROSITE-ProRule" id="PRU00339"/>
    </source>
</evidence>
<keyword evidence="5 7" id="KW-0802">TPR repeat</keyword>
<dbReference type="Gene3D" id="3.40.390.10">
    <property type="entry name" value="Collagenase (Catalytic Domain)"/>
    <property type="match status" value="1"/>
</dbReference>
<sequence>MPRFYLLILILLNLSIISTEVFAQTEQDAELMFNEAKEYFVKGDYKQAITIYDNILEIIPNNISTLKMKGIAQSNLDQHNESLKQFFKVLQYKPNDVISLTGMGVGFGNLGEYQESILYFQKALDEKPNSTVIKNYNDFINKVITKYPYTPTEKPKDLEKTYITSIPEWIKPIAKWWSVGNIEDSEFISALLYLIENKIIQIPPVKTQMESKENIPEWVKNNAGWWADEQIDDEAFVSGIQYMIKSGLIIINDNKEPQKSQEELEHEFYLFEKYLRDISNNISKEKRYIEYPNPSQDVIKKFLRDYIKWNFEEEVKKASEKFPNPTYEIINGTYIVHYKVFINDQPTGLPLDHVSTLKNSFAFWEGQELSTDNQKIKMKFEVTNQKYEANVWVTWVVRDIGEGVLGHAHLGKGVVEVTLGDYNCDGSFQLYDVQSVETIMTHELGHSIGLKHVDEQNNIMYPAFTPSYAYCLLS</sequence>
<dbReference type="InterPro" id="IPR001818">
    <property type="entry name" value="Pept_M10_metallopeptidase"/>
</dbReference>
<dbReference type="InterPro" id="IPR019734">
    <property type="entry name" value="TPR_rpt"/>
</dbReference>
<dbReference type="EMBL" id="AEXL02000090">
    <property type="protein sequence ID" value="EIJ65844.1"/>
    <property type="molecule type" value="Genomic_DNA"/>
</dbReference>
<evidence type="ECO:0000256" key="5">
    <source>
        <dbReference type="ARBA" id="ARBA00022803"/>
    </source>
</evidence>